<organism evidence="5 6">
    <name type="scientific">Alloalcanivorax venustensis ISO4</name>
    <dbReference type="NCBI Taxonomy" id="1177184"/>
    <lineage>
        <taxon>Bacteria</taxon>
        <taxon>Pseudomonadati</taxon>
        <taxon>Pseudomonadota</taxon>
        <taxon>Gammaproteobacteria</taxon>
        <taxon>Oceanospirillales</taxon>
        <taxon>Alcanivoracaceae</taxon>
        <taxon>Alloalcanivorax</taxon>
    </lineage>
</organism>
<sequence length="343" mass="38738">MDDNDNWVAAPHLQHLARTAQANGLDVEQWLLRLGRKNPPIGAEATLPISMLEELLAQLDARFPGYPFGLVMAESTQPAAFGVLGYLSQSCTRFADVLDLIVRYNGLLSSFGNSKVIYLPGRVRVDWECLAGSPLFRRHAYDYVLGSFTVLARTLLQPTPMVPLEVGFSHPPPENKETRLRLQQLFQSPIYFDQPQAGICFDRKLMDQPLSHSDLGIKTTLAQHADALMRQRQQTTTLPNTVMRLARAMFVDCPPGLEDVADQLGISGRTLHRRLDAHNTKFRSLIDEIRMERAPDLISNSHQPLEVTAFQLGFQSRQSLIRWFKKRTGLTPGEYRQRGDHKP</sequence>
<dbReference type="PROSITE" id="PS01124">
    <property type="entry name" value="HTH_ARAC_FAMILY_2"/>
    <property type="match status" value="1"/>
</dbReference>
<keyword evidence="1" id="KW-0805">Transcription regulation</keyword>
<proteinExistence type="predicted"/>
<gene>
    <name evidence="5" type="ORF">ISO4_02115</name>
</gene>
<dbReference type="PANTHER" id="PTHR47894:SF1">
    <property type="entry name" value="HTH-TYPE TRANSCRIPTIONAL REGULATOR VQSM"/>
    <property type="match status" value="1"/>
</dbReference>
<evidence type="ECO:0000256" key="1">
    <source>
        <dbReference type="ARBA" id="ARBA00023015"/>
    </source>
</evidence>
<dbReference type="Gene3D" id="1.10.10.60">
    <property type="entry name" value="Homeodomain-like"/>
    <property type="match status" value="1"/>
</dbReference>
<keyword evidence="2" id="KW-0238">DNA-binding</keyword>
<reference evidence="5 6" key="1">
    <citation type="submission" date="2012-09" db="EMBL/GenBank/DDBJ databases">
        <title>Genome Sequence of alkane-degrading Bacterium Alcanivorax venustensis ISO4.</title>
        <authorList>
            <person name="Lai Q."/>
            <person name="Shao Z."/>
        </authorList>
    </citation>
    <scope>NUCLEOTIDE SEQUENCE [LARGE SCALE GENOMIC DNA]</scope>
    <source>
        <strain evidence="5 6">ISO4</strain>
    </source>
</reference>
<protein>
    <submittedName>
        <fullName evidence="5">AraC family transcriptional regulator</fullName>
    </submittedName>
</protein>
<evidence type="ECO:0000313" key="5">
    <source>
        <dbReference type="EMBL" id="MBF5053513.1"/>
    </source>
</evidence>
<accession>A0ABS0AHE0</accession>
<dbReference type="Proteomes" id="UP000644441">
    <property type="component" value="Unassembled WGS sequence"/>
</dbReference>
<dbReference type="Pfam" id="PF12833">
    <property type="entry name" value="HTH_18"/>
    <property type="match status" value="1"/>
</dbReference>
<name>A0ABS0AHE0_9GAMM</name>
<dbReference type="RefSeq" id="WP_194856202.1">
    <property type="nucleotide sequence ID" value="NZ_ARXR01000017.1"/>
</dbReference>
<dbReference type="PANTHER" id="PTHR47894">
    <property type="entry name" value="HTH-TYPE TRANSCRIPTIONAL REGULATOR GADX"/>
    <property type="match status" value="1"/>
</dbReference>
<comment type="caution">
    <text evidence="5">The sequence shown here is derived from an EMBL/GenBank/DDBJ whole genome shotgun (WGS) entry which is preliminary data.</text>
</comment>
<keyword evidence="3" id="KW-0804">Transcription</keyword>
<dbReference type="InterPro" id="IPR018060">
    <property type="entry name" value="HTH_AraC"/>
</dbReference>
<dbReference type="SUPFAM" id="SSF46689">
    <property type="entry name" value="Homeodomain-like"/>
    <property type="match status" value="1"/>
</dbReference>
<dbReference type="InterPro" id="IPR032687">
    <property type="entry name" value="AraC-type_N"/>
</dbReference>
<dbReference type="Pfam" id="PF12625">
    <property type="entry name" value="Arabinose_bd"/>
    <property type="match status" value="1"/>
</dbReference>
<dbReference type="EMBL" id="ARXR01000017">
    <property type="protein sequence ID" value="MBF5053513.1"/>
    <property type="molecule type" value="Genomic_DNA"/>
</dbReference>
<feature type="domain" description="HTH araC/xylS-type" evidence="4">
    <location>
        <begin position="240"/>
        <end position="338"/>
    </location>
</feature>
<evidence type="ECO:0000259" key="4">
    <source>
        <dbReference type="PROSITE" id="PS01124"/>
    </source>
</evidence>
<evidence type="ECO:0000313" key="6">
    <source>
        <dbReference type="Proteomes" id="UP000644441"/>
    </source>
</evidence>
<dbReference type="SMART" id="SM00342">
    <property type="entry name" value="HTH_ARAC"/>
    <property type="match status" value="1"/>
</dbReference>
<evidence type="ECO:0000256" key="2">
    <source>
        <dbReference type="ARBA" id="ARBA00023125"/>
    </source>
</evidence>
<keyword evidence="6" id="KW-1185">Reference proteome</keyword>
<dbReference type="InterPro" id="IPR009057">
    <property type="entry name" value="Homeodomain-like_sf"/>
</dbReference>
<evidence type="ECO:0000256" key="3">
    <source>
        <dbReference type="ARBA" id="ARBA00023163"/>
    </source>
</evidence>